<keyword evidence="10 16" id="KW-1133">Transmembrane helix</keyword>
<dbReference type="Gene3D" id="1.10.287.70">
    <property type="match status" value="1"/>
</dbReference>
<dbReference type="NCBIfam" id="TIGR00229">
    <property type="entry name" value="sensory_box"/>
    <property type="match status" value="1"/>
</dbReference>
<feature type="compositionally biased region" description="Low complexity" evidence="15">
    <location>
        <begin position="972"/>
        <end position="994"/>
    </location>
</feature>
<evidence type="ECO:0000256" key="16">
    <source>
        <dbReference type="SAM" id="Phobius"/>
    </source>
</evidence>
<sequence length="1028" mass="115258">MPTGRRGLVAPQNTFVESIIRRSNVQHSNFLLANAQIVDYPIVYSNDGFCKMSGYNRAEVMQRSSTCSFMYGELTDKETIKKVRSSFENYETVQVEILMYKKNRTPMWLLLHVAPIRNEKENVVLFLCTFKDITALKQPIEDESMRGLGRFARLARTVTRSRSVLVQVAQHLPNSKPEQKQSQISQIAHMMNLNSEILPQYKQEAPKTPPHIILHYCSFKSIWDWIILVLTFYTAVAVPFNVAFNTKSMEDYAIIVVDGIVDIVFFIDVILNFHTTFVGPGGEVVSDPKIIRMNYLKTWFVIDLLSCLPYDVINAFNEVDDQISSLFSALKVVRLLRLGRVVRKLDHYIEYGAALLILLMSSFIMWAHWLACVWYTIGMGEMPTEIGWLHKLGEDINASYNLSATNYADSGPTKGSAYVTALYFTMSSLTSVGFGNVSPNTDGEKIFTIVMMVIGSLLYASIFGNVTTIFQQMTQNTARYHDMLNSVREFMKLHQVDKGLGERVMDYVVSTWSMTKGIDTEKVLSYCPKDMKADICVHLNRKVFNEHPAFRLASEGCLRALAMNFDMSHSAPGDVLYHSGESIETLCFVVSGSLEVIQDDEVVAILGKGDVFGDNFWKEQNLGQAAANVRALTYCDLHAIKREDLLEVLDFYVNFAQSFARNMVLTYNLRNRLIFRKIIDVKREKEEAEKRKNDPPIPADHPVRKLMSRFRKLSDVPEKRAGSANTKRDSDGSHDGDNPNGQHRPRSKMKTSLTPRLIKVNESTPNEERNDRKEVRRELPITLLTAAKSEPRIDQPQKESKWPFKRTNLKKAESTDSGIIKSEQKLDEVGQDALETTKKHGGVHNNTHDQQLIASLIEIKLELKEEIGSLNGKMSRLDGQISDMIKLFSPMSTPNLPVGRQSNHDVGYSDPSSPQRGGPPEPASSTSSGISSGTSSTDDTQNKTPAVRTSSGTSRTSTTSHGSKGSKHSAGSRRSVSPHPSTSSTSSEPTPVETVDSSNIIQLMETEITEQSASDIESPPNDNSVPQF</sequence>
<evidence type="ECO:0000256" key="8">
    <source>
        <dbReference type="ARBA" id="ARBA00022882"/>
    </source>
</evidence>
<evidence type="ECO:0000313" key="19">
    <source>
        <dbReference type="Proteomes" id="UP000694865"/>
    </source>
</evidence>
<dbReference type="InterPro" id="IPR018490">
    <property type="entry name" value="cNMP-bd_dom_sf"/>
</dbReference>
<evidence type="ECO:0000256" key="4">
    <source>
        <dbReference type="ARBA" id="ARBA00022553"/>
    </source>
</evidence>
<keyword evidence="7" id="KW-0112">Calmodulin-binding</keyword>
<evidence type="ECO:0000313" key="20">
    <source>
        <dbReference type="RefSeq" id="XP_006814756.1"/>
    </source>
</evidence>
<dbReference type="PROSITE" id="PS50042">
    <property type="entry name" value="CNMP_BINDING_3"/>
    <property type="match status" value="1"/>
</dbReference>
<evidence type="ECO:0000256" key="11">
    <source>
        <dbReference type="ARBA" id="ARBA00023065"/>
    </source>
</evidence>
<evidence type="ECO:0000256" key="10">
    <source>
        <dbReference type="ARBA" id="ARBA00022989"/>
    </source>
</evidence>
<feature type="region of interest" description="Disordered" evidence="15">
    <location>
        <begin position="685"/>
        <end position="775"/>
    </location>
</feature>
<dbReference type="PROSITE" id="PS50113">
    <property type="entry name" value="PAC"/>
    <property type="match status" value="1"/>
</dbReference>
<feature type="compositionally biased region" description="Basic and acidic residues" evidence="15">
    <location>
        <begin position="712"/>
        <end position="737"/>
    </location>
</feature>
<dbReference type="PRINTS" id="PR01463">
    <property type="entry name" value="EAGCHANLFMLY"/>
</dbReference>
<evidence type="ECO:0000256" key="5">
    <source>
        <dbReference type="ARBA" id="ARBA00022692"/>
    </source>
</evidence>
<evidence type="ECO:0000256" key="14">
    <source>
        <dbReference type="ARBA" id="ARBA00023303"/>
    </source>
</evidence>
<dbReference type="InterPro" id="IPR001610">
    <property type="entry name" value="PAC"/>
</dbReference>
<feature type="compositionally biased region" description="Low complexity" evidence="15">
    <location>
        <begin position="924"/>
        <end position="939"/>
    </location>
</feature>
<dbReference type="Pfam" id="PF13426">
    <property type="entry name" value="PAS_9"/>
    <property type="match status" value="1"/>
</dbReference>
<dbReference type="Gene3D" id="1.10.1200.260">
    <property type="match status" value="1"/>
</dbReference>
<feature type="transmembrane region" description="Helical" evidence="16">
    <location>
        <begin position="446"/>
        <end position="466"/>
    </location>
</feature>
<feature type="transmembrane region" description="Helical" evidence="16">
    <location>
        <begin position="415"/>
        <end position="434"/>
    </location>
</feature>
<keyword evidence="13" id="KW-0325">Glycoprotein</keyword>
<gene>
    <name evidence="20" type="primary">LOC100374618</name>
</gene>
<keyword evidence="12 16" id="KW-0472">Membrane</keyword>
<dbReference type="SMART" id="SM00100">
    <property type="entry name" value="cNMP"/>
    <property type="match status" value="1"/>
</dbReference>
<feature type="compositionally biased region" description="Polar residues" evidence="15">
    <location>
        <begin position="1009"/>
        <end position="1028"/>
    </location>
</feature>
<keyword evidence="6" id="KW-0631">Potassium channel</keyword>
<feature type="region of interest" description="Disordered" evidence="15">
    <location>
        <begin position="892"/>
        <end position="1028"/>
    </location>
</feature>
<name>A0ABM0M415_SACKO</name>
<protein>
    <submittedName>
        <fullName evidence="20">Potassium voltage-gated channel subfamily H member 1-like</fullName>
    </submittedName>
</protein>
<feature type="compositionally biased region" description="Low complexity" evidence="15">
    <location>
        <begin position="948"/>
        <end position="963"/>
    </location>
</feature>
<keyword evidence="8" id="KW-0851">Voltage-gated channel</keyword>
<proteinExistence type="predicted"/>
<dbReference type="PANTHER" id="PTHR10217">
    <property type="entry name" value="VOLTAGE AND LIGAND GATED POTASSIUM CHANNEL"/>
    <property type="match status" value="1"/>
</dbReference>
<feature type="transmembrane region" description="Helical" evidence="16">
    <location>
        <begin position="222"/>
        <end position="240"/>
    </location>
</feature>
<keyword evidence="4" id="KW-0597">Phosphoprotein</keyword>
<dbReference type="InterPro" id="IPR000595">
    <property type="entry name" value="cNMP-bd_dom"/>
</dbReference>
<dbReference type="SUPFAM" id="SSF55785">
    <property type="entry name" value="PYP-like sensor domain (PAS domain)"/>
    <property type="match status" value="1"/>
</dbReference>
<keyword evidence="5 16" id="KW-0812">Transmembrane</keyword>
<keyword evidence="9" id="KW-0630">Potassium</keyword>
<feature type="domain" description="PAC" evidence="18">
    <location>
        <begin position="93"/>
        <end position="145"/>
    </location>
</feature>
<evidence type="ECO:0000256" key="12">
    <source>
        <dbReference type="ARBA" id="ARBA00023136"/>
    </source>
</evidence>
<evidence type="ECO:0000256" key="1">
    <source>
        <dbReference type="ARBA" id="ARBA00004141"/>
    </source>
</evidence>
<dbReference type="PANTHER" id="PTHR10217:SF435">
    <property type="entry name" value="POTASSIUM VOLTAGE-GATED CHANNEL PROTEIN EAG"/>
    <property type="match status" value="1"/>
</dbReference>
<evidence type="ECO:0000256" key="7">
    <source>
        <dbReference type="ARBA" id="ARBA00022860"/>
    </source>
</evidence>
<dbReference type="InterPro" id="IPR050818">
    <property type="entry name" value="KCNH_animal-type"/>
</dbReference>
<dbReference type="Pfam" id="PF00520">
    <property type="entry name" value="Ion_trans"/>
    <property type="match status" value="1"/>
</dbReference>
<evidence type="ECO:0000256" key="6">
    <source>
        <dbReference type="ARBA" id="ARBA00022826"/>
    </source>
</evidence>
<dbReference type="InterPro" id="IPR000700">
    <property type="entry name" value="PAS-assoc_C"/>
</dbReference>
<dbReference type="InterPro" id="IPR035965">
    <property type="entry name" value="PAS-like_dom_sf"/>
</dbReference>
<dbReference type="Gene3D" id="3.30.450.20">
    <property type="entry name" value="PAS domain"/>
    <property type="match status" value="1"/>
</dbReference>
<comment type="subcellular location">
    <subcellularLocation>
        <location evidence="1">Membrane</location>
        <topology evidence="1">Multi-pass membrane protein</topology>
    </subcellularLocation>
</comment>
<dbReference type="SUPFAM" id="SSF51206">
    <property type="entry name" value="cAMP-binding domain-like"/>
    <property type="match status" value="1"/>
</dbReference>
<dbReference type="RefSeq" id="XP_006814756.1">
    <property type="nucleotide sequence ID" value="XM_006814693.1"/>
</dbReference>
<dbReference type="SMART" id="SM00086">
    <property type="entry name" value="PAC"/>
    <property type="match status" value="1"/>
</dbReference>
<keyword evidence="3" id="KW-0633">Potassium transport</keyword>
<feature type="compositionally biased region" description="Basic and acidic residues" evidence="15">
    <location>
        <begin position="685"/>
        <end position="694"/>
    </location>
</feature>
<feature type="transmembrane region" description="Helical" evidence="16">
    <location>
        <begin position="353"/>
        <end position="377"/>
    </location>
</feature>
<dbReference type="PRINTS" id="PR01464">
    <property type="entry name" value="EAGCHANNEL"/>
</dbReference>
<dbReference type="CDD" id="cd00038">
    <property type="entry name" value="CAP_ED"/>
    <property type="match status" value="1"/>
</dbReference>
<feature type="domain" description="Cyclic nucleotide-binding" evidence="17">
    <location>
        <begin position="549"/>
        <end position="649"/>
    </location>
</feature>
<dbReference type="InterPro" id="IPR003949">
    <property type="entry name" value="K_chnl_volt-dep_EAG"/>
</dbReference>
<keyword evidence="2" id="KW-0813">Transport</keyword>
<evidence type="ECO:0000259" key="18">
    <source>
        <dbReference type="PROSITE" id="PS50113"/>
    </source>
</evidence>
<evidence type="ECO:0000256" key="13">
    <source>
        <dbReference type="ARBA" id="ARBA00023180"/>
    </source>
</evidence>
<dbReference type="Gene3D" id="2.60.120.10">
    <property type="entry name" value="Jelly Rolls"/>
    <property type="match status" value="1"/>
</dbReference>
<keyword evidence="14" id="KW-0407">Ion channel</keyword>
<accession>A0ABM0M415</accession>
<evidence type="ECO:0000256" key="2">
    <source>
        <dbReference type="ARBA" id="ARBA00022448"/>
    </source>
</evidence>
<evidence type="ECO:0000259" key="17">
    <source>
        <dbReference type="PROSITE" id="PS50042"/>
    </source>
</evidence>
<dbReference type="Pfam" id="PF00027">
    <property type="entry name" value="cNMP_binding"/>
    <property type="match status" value="1"/>
</dbReference>
<reference evidence="20" key="1">
    <citation type="submission" date="2025-08" db="UniProtKB">
        <authorList>
            <consortium name="RefSeq"/>
        </authorList>
    </citation>
    <scope>IDENTIFICATION</scope>
    <source>
        <tissue evidence="20">Testes</tissue>
    </source>
</reference>
<dbReference type="Proteomes" id="UP000694865">
    <property type="component" value="Unplaced"/>
</dbReference>
<keyword evidence="11" id="KW-0406">Ion transport</keyword>
<feature type="compositionally biased region" description="Basic and acidic residues" evidence="15">
    <location>
        <begin position="766"/>
        <end position="775"/>
    </location>
</feature>
<dbReference type="CDD" id="cd00130">
    <property type="entry name" value="PAS"/>
    <property type="match status" value="1"/>
</dbReference>
<evidence type="ECO:0000256" key="15">
    <source>
        <dbReference type="SAM" id="MobiDB-lite"/>
    </source>
</evidence>
<keyword evidence="19" id="KW-1185">Reference proteome</keyword>
<dbReference type="InterPro" id="IPR014710">
    <property type="entry name" value="RmlC-like_jellyroll"/>
</dbReference>
<organism evidence="19 20">
    <name type="scientific">Saccoglossus kowalevskii</name>
    <name type="common">Acorn worm</name>
    <dbReference type="NCBI Taxonomy" id="10224"/>
    <lineage>
        <taxon>Eukaryota</taxon>
        <taxon>Metazoa</taxon>
        <taxon>Hemichordata</taxon>
        <taxon>Enteropneusta</taxon>
        <taxon>Harrimaniidae</taxon>
        <taxon>Saccoglossus</taxon>
    </lineage>
</organism>
<evidence type="ECO:0000256" key="9">
    <source>
        <dbReference type="ARBA" id="ARBA00022958"/>
    </source>
</evidence>
<dbReference type="InterPro" id="IPR005821">
    <property type="entry name" value="Ion_trans_dom"/>
</dbReference>
<dbReference type="InterPro" id="IPR003938">
    <property type="entry name" value="K_chnl_volt-dep_EAG/ELK/ERG"/>
</dbReference>
<dbReference type="SUPFAM" id="SSF81324">
    <property type="entry name" value="Voltage-gated potassium channels"/>
    <property type="match status" value="1"/>
</dbReference>
<evidence type="ECO:0000256" key="3">
    <source>
        <dbReference type="ARBA" id="ARBA00022538"/>
    </source>
</evidence>
<dbReference type="InterPro" id="IPR000014">
    <property type="entry name" value="PAS"/>
</dbReference>
<dbReference type="GeneID" id="100374618"/>